<feature type="region of interest" description="Disordered" evidence="9">
    <location>
        <begin position="551"/>
        <end position="594"/>
    </location>
</feature>
<reference evidence="12" key="2">
    <citation type="submission" date="2020-11" db="EMBL/GenBank/DDBJ databases">
        <title>Whole genome sequencing of Colletotrichum sp.</title>
        <authorList>
            <person name="Li H."/>
        </authorList>
    </citation>
    <scope>NUCLEOTIDE SEQUENCE</scope>
    <source>
        <strain evidence="12">CkLH20</strain>
    </source>
</reference>
<dbReference type="PANTHER" id="PTHR45797">
    <property type="entry name" value="RAD54-LIKE"/>
    <property type="match status" value="1"/>
</dbReference>
<keyword evidence="5 12" id="KW-0347">Helicase</keyword>
<evidence type="ECO:0000313" key="12">
    <source>
        <dbReference type="EMBL" id="KAF9871637.1"/>
    </source>
</evidence>
<feature type="region of interest" description="Disordered" evidence="9">
    <location>
        <begin position="793"/>
        <end position="818"/>
    </location>
</feature>
<feature type="compositionally biased region" description="Polar residues" evidence="9">
    <location>
        <begin position="149"/>
        <end position="177"/>
    </location>
</feature>
<dbReference type="InterPro" id="IPR038718">
    <property type="entry name" value="SNF2-like_sf"/>
</dbReference>
<evidence type="ECO:0000256" key="3">
    <source>
        <dbReference type="ARBA" id="ARBA00022741"/>
    </source>
</evidence>
<keyword evidence="6" id="KW-0067">ATP-binding</keyword>
<dbReference type="PROSITE" id="PS51194">
    <property type="entry name" value="HELICASE_CTER"/>
    <property type="match status" value="1"/>
</dbReference>
<evidence type="ECO:0000259" key="11">
    <source>
        <dbReference type="PROSITE" id="PS51194"/>
    </source>
</evidence>
<evidence type="ECO:0000256" key="4">
    <source>
        <dbReference type="ARBA" id="ARBA00022801"/>
    </source>
</evidence>
<name>A0A9P6LGP2_9PEZI</name>
<sequence>MAGTDGDPFDWDVDKVVHELCAVDSRPWLPRLATKRPDPAALSTALIENDIDGETLLTYEDVMPSIKDLLETLGLSKPAHQMTLVKAIKYLKSKSPDYQQYKVDSAKHDLDMQGSSQEDRIDSTGEATPPTTDHPAESTRPRDVPMPDTPQQSHSLTSEPHTFNSVVSGSSNLTASSKPDEAPDGPLQKKRKIAPVLISTDVTGAGISSLPNAASGVTLHFPRRIHTEPVDRPASNHAATPGPTTKSKADTPAWLDSSPGAYFGRNSLITADWVPKSSVFFHENEVLEENQPVELAYQAMVPAGKRVLDLYTHSLIPPGNRRQIGRAIRRLHLRNNKSYNLLRNGIHPQIEPEDDDDEILPAFGDSDIDEEYDSDTLREMEDEEEQVRLEKERKSHNLTREEVNRVIEEEILHMEAAWEERKLPGKQRRAKAIWNQARRRGRHHLIAQASSRVDNFNGRIERLCNEMRRDEWQNEAQLRRQVCCLEATVHDRKADRWLLNILRGPEPPGPETMPRLLPPPPRHELLSDEDGEIISSDEDDGFIIDDMKGVTFSPEPEGIRQSTPMDLDDPGESAQLERPGPSAPANGLITKTPVAAPNSDVIDLTGFDSEPVSEKRRININLITPTKSKALRPSTEVDDDDPEHVPEEEDYNFPFDQQAAIAAVPPVIWKDRKDRERLLICILWNLKKKDRKAVFFKFIRTLSSDQIWEEVMIPALSHGDAEETEPTQKNWAEAGNMMARLFRVYEFCKVERLGASMFKKLPAGRAKKLSSQSANFESFCDFVREHIAPYFVEQHDPSPENSDQFTDGDIEDSPSQTRKKLVLDQAAKDLRENDMQRLQEQEKRRIELRKKLAASDLISSDKSRLIINESKQDDQGLIYVNEDIGKRIKDHQIQGVRFMWNQIICDPKARQGCLLAHTMGLGKTMQVITLLVAIAEAVKSDDDSIRSQIPKDLRQSKTLVLCPSLLVDNWMDELLMWAPSGLLGHYFKLEAVTSKGDRLPMIRRWDHDGGVMVIGYDLFKRLIEHPDEDQPQNDTGKNAWEILTQSPNIVVADEAHKMKNAESKLASAASHFRTHSRIALTGSPLANSVEEFYSMIDWVAPRYLGPLAEFKTLYSIPIQSGLYEDSTYSQFRAAKRQLSVLEKTVAPKAHRATVKSLMKNDLPQKTEFILTVPLEALQAQLYDDYIGSMKVELAGQGTKVLSSNHHLALIVNHPRCWYNKLTEERNIMNGKGSIRSASNITLSHKMISTGLKMMSRPKTDISSHMLSWKTRLLVAILDESEKVGDKVLIFTHSIPALDLLDSLFRQQRRKIARLDGSTPINQRQQHIKNFNTGDTQIYLISTTAGGVGLNIFGANRVVLFDFKYNPVHEQQAVGRAYRIGQLKPVYVYKFLSGGTFEAAMHNRAVFKTQLASRVVDKENPKRWSKKDNEYLKDREEPAQQDLSPQLGKDVVLDHLLLDPELVQGIRSIETTDTFEEQDPDDVLTPEDKKDVENQVRMNSLRITNPAEYERLEQERLRRVMSYTTAGVPNQTAGPAHATETAVPLPQVPTAQLPQLNPGLRQRPVGVPPHTVTPSGQPVQAHLGRDTSQSVADQELRPDRQGAQSLSATNNESVEATSNPETHHSPEVPVEHRGVPPMPMAGANTHFRTAEVPPPIALQGSTAAAQNGPKSTRKTPKRPSSEIDWALQFEEKIFEALQKVTDPEVLKKFTGDHHEFAKRIAQSTWQVRLEKNDGPLPDASHMKTLCGMMASHRFALAVLTGFLAPAQLALAPTFSALEGMEQELALFTEEEFRETLGLGSHSPEDHNV</sequence>
<evidence type="ECO:0000259" key="10">
    <source>
        <dbReference type="PROSITE" id="PS51192"/>
    </source>
</evidence>
<feature type="domain" description="Helicase ATP-binding" evidence="10">
    <location>
        <begin position="904"/>
        <end position="1102"/>
    </location>
</feature>
<evidence type="ECO:0000256" key="9">
    <source>
        <dbReference type="SAM" id="MobiDB-lite"/>
    </source>
</evidence>
<dbReference type="InterPro" id="IPR056026">
    <property type="entry name" value="DUF7607"/>
</dbReference>
<evidence type="ECO:0000256" key="1">
    <source>
        <dbReference type="ARBA" id="ARBA00004123"/>
    </source>
</evidence>
<dbReference type="SUPFAM" id="SSF52540">
    <property type="entry name" value="P-loop containing nucleoside triphosphate hydrolases"/>
    <property type="match status" value="2"/>
</dbReference>
<dbReference type="InterPro" id="IPR049730">
    <property type="entry name" value="SNF2/RAD54-like_C"/>
</dbReference>
<keyword evidence="4" id="KW-0378">Hydrolase</keyword>
<protein>
    <submittedName>
        <fullName evidence="12">Snf2 family helicase</fullName>
    </submittedName>
</protein>
<dbReference type="GO" id="GO:0005634">
    <property type="term" value="C:nucleus"/>
    <property type="evidence" value="ECO:0007669"/>
    <property type="project" value="UniProtKB-SubCell"/>
</dbReference>
<evidence type="ECO:0000313" key="13">
    <source>
        <dbReference type="Proteomes" id="UP000781932"/>
    </source>
</evidence>
<dbReference type="Gene3D" id="3.40.50.300">
    <property type="entry name" value="P-loop containing nucleotide triphosphate hydrolases"/>
    <property type="match status" value="1"/>
</dbReference>
<feature type="compositionally biased region" description="Basic and acidic residues" evidence="9">
    <location>
        <begin position="134"/>
        <end position="145"/>
    </location>
</feature>
<keyword evidence="8" id="KW-0539">Nucleus</keyword>
<keyword evidence="3" id="KW-0547">Nucleotide-binding</keyword>
<dbReference type="InterPro" id="IPR027417">
    <property type="entry name" value="P-loop_NTPase"/>
</dbReference>
<evidence type="ECO:0000256" key="8">
    <source>
        <dbReference type="ARBA" id="ARBA00023242"/>
    </source>
</evidence>
<comment type="similarity">
    <text evidence="2">Belongs to the SNF2/RAD54 helicase family.</text>
</comment>
<feature type="domain" description="Helicase C-terminal" evidence="11">
    <location>
        <begin position="1268"/>
        <end position="1421"/>
    </location>
</feature>
<dbReference type="InterPro" id="IPR001650">
    <property type="entry name" value="Helicase_C-like"/>
</dbReference>
<dbReference type="Gene3D" id="1.10.150.50">
    <property type="entry name" value="Transcription Factor, Ets-1"/>
    <property type="match status" value="1"/>
</dbReference>
<gene>
    <name evidence="12" type="ORF">CkaCkLH20_10835</name>
</gene>
<feature type="region of interest" description="Disordered" evidence="9">
    <location>
        <begin position="1549"/>
        <end position="1628"/>
    </location>
</feature>
<comment type="subcellular location">
    <subcellularLocation>
        <location evidence="1">Nucleus</location>
    </subcellularLocation>
</comment>
<feature type="compositionally biased region" description="Basic and acidic residues" evidence="9">
    <location>
        <begin position="1418"/>
        <end position="1437"/>
    </location>
</feature>
<feature type="region of interest" description="Disordered" evidence="9">
    <location>
        <begin position="1418"/>
        <end position="1444"/>
    </location>
</feature>
<dbReference type="SUPFAM" id="SSF47769">
    <property type="entry name" value="SAM/Pointed domain"/>
    <property type="match status" value="1"/>
</dbReference>
<dbReference type="Pfam" id="PF24580">
    <property type="entry name" value="DUF7607"/>
    <property type="match status" value="1"/>
</dbReference>
<dbReference type="SMART" id="SM00487">
    <property type="entry name" value="DEXDc"/>
    <property type="match status" value="1"/>
</dbReference>
<dbReference type="Proteomes" id="UP000781932">
    <property type="component" value="Unassembled WGS sequence"/>
</dbReference>
<dbReference type="Pfam" id="PF00176">
    <property type="entry name" value="SNF2-rel_dom"/>
    <property type="match status" value="1"/>
</dbReference>
<feature type="region of interest" description="Disordered" evidence="9">
    <location>
        <begin position="1659"/>
        <end position="1679"/>
    </location>
</feature>
<dbReference type="PROSITE" id="PS51192">
    <property type="entry name" value="HELICASE_ATP_BIND_1"/>
    <property type="match status" value="1"/>
</dbReference>
<dbReference type="Pfam" id="PF00271">
    <property type="entry name" value="Helicase_C"/>
    <property type="match status" value="1"/>
</dbReference>
<evidence type="ECO:0000256" key="7">
    <source>
        <dbReference type="ARBA" id="ARBA00023125"/>
    </source>
</evidence>
<feature type="compositionally biased region" description="Basic and acidic residues" evidence="9">
    <location>
        <begin position="108"/>
        <end position="123"/>
    </location>
</feature>
<dbReference type="GeneID" id="62166623"/>
<keyword evidence="13" id="KW-1185">Reference proteome</keyword>
<feature type="region of interest" description="Disordered" evidence="9">
    <location>
        <begin position="108"/>
        <end position="192"/>
    </location>
</feature>
<evidence type="ECO:0000256" key="5">
    <source>
        <dbReference type="ARBA" id="ARBA00022806"/>
    </source>
</evidence>
<dbReference type="OrthoDB" id="2020972at2759"/>
<organism evidence="12 13">
    <name type="scientific">Colletotrichum karsti</name>
    <dbReference type="NCBI Taxonomy" id="1095194"/>
    <lineage>
        <taxon>Eukaryota</taxon>
        <taxon>Fungi</taxon>
        <taxon>Dikarya</taxon>
        <taxon>Ascomycota</taxon>
        <taxon>Pezizomycotina</taxon>
        <taxon>Sordariomycetes</taxon>
        <taxon>Hypocreomycetidae</taxon>
        <taxon>Glomerellales</taxon>
        <taxon>Glomerellaceae</taxon>
        <taxon>Colletotrichum</taxon>
        <taxon>Colletotrichum boninense species complex</taxon>
    </lineage>
</organism>
<feature type="compositionally biased region" description="Polar residues" evidence="9">
    <location>
        <begin position="1659"/>
        <end position="1669"/>
    </location>
</feature>
<comment type="caution">
    <text evidence="12">The sequence shown here is derived from an EMBL/GenBank/DDBJ whole genome shotgun (WGS) entry which is preliminary data.</text>
</comment>
<dbReference type="GO" id="GO:0003677">
    <property type="term" value="F:DNA binding"/>
    <property type="evidence" value="ECO:0007669"/>
    <property type="project" value="UniProtKB-KW"/>
</dbReference>
<dbReference type="EMBL" id="JAATWM020000043">
    <property type="protein sequence ID" value="KAF9871637.1"/>
    <property type="molecule type" value="Genomic_DNA"/>
</dbReference>
<evidence type="ECO:0000256" key="2">
    <source>
        <dbReference type="ARBA" id="ARBA00007025"/>
    </source>
</evidence>
<dbReference type="Gene3D" id="3.40.50.10810">
    <property type="entry name" value="Tandem AAA-ATPase domain"/>
    <property type="match status" value="1"/>
</dbReference>
<dbReference type="PANTHER" id="PTHR45797:SF1">
    <property type="entry name" value="HELICASE ARIP4"/>
    <property type="match status" value="1"/>
</dbReference>
<feature type="compositionally biased region" description="Polar residues" evidence="9">
    <location>
        <begin position="1601"/>
        <end position="1619"/>
    </location>
</feature>
<proteinExistence type="inferred from homology"/>
<dbReference type="GO" id="GO:0004386">
    <property type="term" value="F:helicase activity"/>
    <property type="evidence" value="ECO:0007669"/>
    <property type="project" value="UniProtKB-KW"/>
</dbReference>
<dbReference type="InterPro" id="IPR044574">
    <property type="entry name" value="ARIP4-like"/>
</dbReference>
<reference evidence="12" key="1">
    <citation type="submission" date="2020-03" db="EMBL/GenBank/DDBJ databases">
        <authorList>
            <person name="He L."/>
        </authorList>
    </citation>
    <scope>NUCLEOTIDE SEQUENCE</scope>
    <source>
        <strain evidence="12">CkLH20</strain>
    </source>
</reference>
<dbReference type="InterPro" id="IPR014001">
    <property type="entry name" value="Helicase_ATP-bd"/>
</dbReference>
<dbReference type="GO" id="GO:0016887">
    <property type="term" value="F:ATP hydrolysis activity"/>
    <property type="evidence" value="ECO:0007669"/>
    <property type="project" value="InterPro"/>
</dbReference>
<keyword evidence="7" id="KW-0238">DNA-binding</keyword>
<evidence type="ECO:0000256" key="6">
    <source>
        <dbReference type="ARBA" id="ARBA00022840"/>
    </source>
</evidence>
<dbReference type="RefSeq" id="XP_038741098.1">
    <property type="nucleotide sequence ID" value="XM_038893549.1"/>
</dbReference>
<dbReference type="InterPro" id="IPR013761">
    <property type="entry name" value="SAM/pointed_sf"/>
</dbReference>
<feature type="region of interest" description="Disordered" evidence="9">
    <location>
        <begin position="228"/>
        <end position="253"/>
    </location>
</feature>
<dbReference type="InterPro" id="IPR000330">
    <property type="entry name" value="SNF2_N"/>
</dbReference>
<accession>A0A9P6LGP2</accession>
<dbReference type="CDD" id="cd18793">
    <property type="entry name" value="SF2_C_SNF"/>
    <property type="match status" value="1"/>
</dbReference>
<dbReference type="GO" id="GO:0005524">
    <property type="term" value="F:ATP binding"/>
    <property type="evidence" value="ECO:0007669"/>
    <property type="project" value="UniProtKB-KW"/>
</dbReference>
<dbReference type="SMART" id="SM00490">
    <property type="entry name" value="HELICc"/>
    <property type="match status" value="1"/>
</dbReference>